<dbReference type="InterPro" id="IPR044861">
    <property type="entry name" value="IPNS-like_FE2OG_OXY"/>
</dbReference>
<gene>
    <name evidence="6" type="primary">NCS1_4</name>
    <name evidence="6" type="ORF">CFP56_033473</name>
</gene>
<comment type="caution">
    <text evidence="6">The sequence shown here is derived from an EMBL/GenBank/DDBJ whole genome shotgun (WGS) entry which is preliminary data.</text>
</comment>
<keyword evidence="7" id="KW-1185">Reference proteome</keyword>
<evidence type="ECO:0000313" key="7">
    <source>
        <dbReference type="Proteomes" id="UP000237347"/>
    </source>
</evidence>
<dbReference type="SUPFAM" id="SSF51197">
    <property type="entry name" value="Clavaminate synthase-like"/>
    <property type="match status" value="1"/>
</dbReference>
<dbReference type="InterPro" id="IPR026992">
    <property type="entry name" value="DIOX_N"/>
</dbReference>
<protein>
    <submittedName>
        <fullName evidence="6">S-norcoclaurine synthase 1</fullName>
    </submittedName>
</protein>
<dbReference type="Proteomes" id="UP000237347">
    <property type="component" value="Unassembled WGS sequence"/>
</dbReference>
<evidence type="ECO:0000313" key="6">
    <source>
        <dbReference type="EMBL" id="KAK7854147.1"/>
    </source>
</evidence>
<dbReference type="GO" id="GO:0046872">
    <property type="term" value="F:metal ion binding"/>
    <property type="evidence" value="ECO:0007669"/>
    <property type="project" value="UniProtKB-KW"/>
</dbReference>
<feature type="domain" description="Non-haem dioxygenase N-terminal" evidence="5">
    <location>
        <begin position="18"/>
        <end position="118"/>
    </location>
</feature>
<keyword evidence="2" id="KW-0847">Vitamin C</keyword>
<dbReference type="AlphaFoldDB" id="A0AAW0LRK9"/>
<feature type="domain" description="Isopenicillin N synthase-like Fe(2+) 2OG dioxygenase" evidence="4">
    <location>
        <begin position="120"/>
        <end position="187"/>
    </location>
</feature>
<evidence type="ECO:0000256" key="2">
    <source>
        <dbReference type="ARBA" id="ARBA00022896"/>
    </source>
</evidence>
<organism evidence="6 7">
    <name type="scientific">Quercus suber</name>
    <name type="common">Cork oak</name>
    <dbReference type="NCBI Taxonomy" id="58331"/>
    <lineage>
        <taxon>Eukaryota</taxon>
        <taxon>Viridiplantae</taxon>
        <taxon>Streptophyta</taxon>
        <taxon>Embryophyta</taxon>
        <taxon>Tracheophyta</taxon>
        <taxon>Spermatophyta</taxon>
        <taxon>Magnoliopsida</taxon>
        <taxon>eudicotyledons</taxon>
        <taxon>Gunneridae</taxon>
        <taxon>Pentapetalae</taxon>
        <taxon>rosids</taxon>
        <taxon>fabids</taxon>
        <taxon>Fagales</taxon>
        <taxon>Fagaceae</taxon>
        <taxon>Quercus</taxon>
    </lineage>
</organism>
<dbReference type="GO" id="GO:0031418">
    <property type="term" value="F:L-ascorbic acid binding"/>
    <property type="evidence" value="ECO:0007669"/>
    <property type="project" value="UniProtKB-KW"/>
</dbReference>
<name>A0AAW0LRK9_QUESU</name>
<dbReference type="Pfam" id="PF03171">
    <property type="entry name" value="2OG-FeII_Oxy"/>
    <property type="match status" value="1"/>
</dbReference>
<evidence type="ECO:0000259" key="4">
    <source>
        <dbReference type="Pfam" id="PF03171"/>
    </source>
</evidence>
<evidence type="ECO:0000256" key="3">
    <source>
        <dbReference type="ARBA" id="ARBA00023004"/>
    </source>
</evidence>
<sequence>MALTPSESLEWSLPVNPEFYEKELQKLHSACQLSRMGVFQIINHGVFDESLSNMREQAQKFFDLPLQEKKRSAQKPGSVEAYGQAFVTSVKQKLPWNDMLFLKTLPLQNRNLNFWPENPQVFRMNFYPPFLEPERVIGLNRHVDISGITLLLECGVTPRLQVLKDENWVNVEPVNGAIVVNLGHIMESSGEQVKTKAVNLDIGPAEKLIKSGSPPAYRTLKNAKYFHSFYNRKLEVSFIDSLKI</sequence>
<dbReference type="Pfam" id="PF14226">
    <property type="entry name" value="DIOX_N"/>
    <property type="match status" value="1"/>
</dbReference>
<evidence type="ECO:0000259" key="5">
    <source>
        <dbReference type="Pfam" id="PF14226"/>
    </source>
</evidence>
<dbReference type="InterPro" id="IPR027443">
    <property type="entry name" value="IPNS-like_sf"/>
</dbReference>
<reference evidence="6 7" key="1">
    <citation type="journal article" date="2018" name="Sci. Data">
        <title>The draft genome sequence of cork oak.</title>
        <authorList>
            <person name="Ramos A.M."/>
            <person name="Usie A."/>
            <person name="Barbosa P."/>
            <person name="Barros P.M."/>
            <person name="Capote T."/>
            <person name="Chaves I."/>
            <person name="Simoes F."/>
            <person name="Abreu I."/>
            <person name="Carrasquinho I."/>
            <person name="Faro C."/>
            <person name="Guimaraes J.B."/>
            <person name="Mendonca D."/>
            <person name="Nobrega F."/>
            <person name="Rodrigues L."/>
            <person name="Saibo N.J.M."/>
            <person name="Varela M.C."/>
            <person name="Egas C."/>
            <person name="Matos J."/>
            <person name="Miguel C.M."/>
            <person name="Oliveira M.M."/>
            <person name="Ricardo C.P."/>
            <person name="Goncalves S."/>
        </authorList>
    </citation>
    <scope>NUCLEOTIDE SEQUENCE [LARGE SCALE GENOMIC DNA]</scope>
    <source>
        <strain evidence="7">cv. HL8</strain>
    </source>
</reference>
<dbReference type="EMBL" id="PKMF04000058">
    <property type="protein sequence ID" value="KAK7854147.1"/>
    <property type="molecule type" value="Genomic_DNA"/>
</dbReference>
<proteinExistence type="predicted"/>
<dbReference type="Gene3D" id="2.60.120.330">
    <property type="entry name" value="B-lactam Antibiotic, Isopenicillin N Synthase, Chain"/>
    <property type="match status" value="2"/>
</dbReference>
<dbReference type="InterPro" id="IPR050295">
    <property type="entry name" value="Plant_2OG-oxidoreductases"/>
</dbReference>
<evidence type="ECO:0000256" key="1">
    <source>
        <dbReference type="ARBA" id="ARBA00022723"/>
    </source>
</evidence>
<keyword evidence="1" id="KW-0479">Metal-binding</keyword>
<dbReference type="PANTHER" id="PTHR47991">
    <property type="entry name" value="OXOGLUTARATE/IRON-DEPENDENT DIOXYGENASE"/>
    <property type="match status" value="1"/>
</dbReference>
<accession>A0AAW0LRK9</accession>
<keyword evidence="3" id="KW-0408">Iron</keyword>